<dbReference type="PROSITE" id="PS50217">
    <property type="entry name" value="BZIP"/>
    <property type="match status" value="1"/>
</dbReference>
<comment type="caution">
    <text evidence="4">The sequence shown here is derived from an EMBL/GenBank/DDBJ whole genome shotgun (WGS) entry which is preliminary data.</text>
</comment>
<dbReference type="SMART" id="SM00338">
    <property type="entry name" value="BRLZ"/>
    <property type="match status" value="1"/>
</dbReference>
<evidence type="ECO:0000256" key="2">
    <source>
        <dbReference type="SAM" id="MobiDB-lite"/>
    </source>
</evidence>
<evidence type="ECO:0000256" key="1">
    <source>
        <dbReference type="SAM" id="Coils"/>
    </source>
</evidence>
<dbReference type="InterPro" id="IPR046347">
    <property type="entry name" value="bZIP_sf"/>
</dbReference>
<reference evidence="6" key="1">
    <citation type="submission" date="2017-01" db="EMBL/GenBank/DDBJ databases">
        <authorList>
            <person name="Wang Y."/>
            <person name="White M."/>
            <person name="Kvist S."/>
            <person name="Moncalvo J.-M."/>
        </authorList>
    </citation>
    <scope>NUCLEOTIDE SEQUENCE [LARGE SCALE GENOMIC DNA]</scope>
    <source>
        <strain evidence="6">ID-206-W2</strain>
    </source>
</reference>
<feature type="compositionally biased region" description="Low complexity" evidence="2">
    <location>
        <begin position="212"/>
        <end position="226"/>
    </location>
</feature>
<keyword evidence="6" id="KW-1185">Reference proteome</keyword>
<dbReference type="EMBL" id="LSSM01006866">
    <property type="protein sequence ID" value="OMJ09902.1"/>
    <property type="molecule type" value="Genomic_DNA"/>
</dbReference>
<dbReference type="PROSITE" id="PS00036">
    <property type="entry name" value="BZIP_BASIC"/>
    <property type="match status" value="1"/>
</dbReference>
<feature type="coiled-coil region" evidence="1">
    <location>
        <begin position="260"/>
        <end position="294"/>
    </location>
</feature>
<sequence length="326" mass="36928">MNLDRFINSETEEYTNKRNTKFLEDSYISNAVLNSNSDFHETKRKRIFNHLSTIPNLSSNRVDSHDRNEFDNNLGNKIPKPKSKLENISESTFIDSVLNCCSEFDPNRSMCSPQIEFLDSVFGNDLDSAIIDGIPEMTKDPLPIQTPRIPCSNKSSPSTFVPNTIQGNAEHDGIQLSDLCSDSENTNFKENEEHKNIIFNSSIKKILPKSVNSPNPYLSPNSNSKPDQTLSSALTDQRVIKSIPRDPKRARNADAARKSRLKKELKISSLEAQVNDLKGEISSLKEKNKILEFEKSKFIEKENILNDHINSMKLLIETLKQKNSTP</sequence>
<dbReference type="Gene3D" id="3.30.160.60">
    <property type="entry name" value="Classic Zinc Finger"/>
    <property type="match status" value="1"/>
</dbReference>
<feature type="domain" description="BZIP" evidence="3">
    <location>
        <begin position="242"/>
        <end position="294"/>
    </location>
</feature>
<organism evidence="4 6">
    <name type="scientific">Smittium culicis</name>
    <dbReference type="NCBI Taxonomy" id="133412"/>
    <lineage>
        <taxon>Eukaryota</taxon>
        <taxon>Fungi</taxon>
        <taxon>Fungi incertae sedis</taxon>
        <taxon>Zoopagomycota</taxon>
        <taxon>Kickxellomycotina</taxon>
        <taxon>Harpellomycetes</taxon>
        <taxon>Harpellales</taxon>
        <taxon>Legeriomycetaceae</taxon>
        <taxon>Smittium</taxon>
    </lineage>
</organism>
<dbReference type="OrthoDB" id="2257100at2759"/>
<dbReference type="SUPFAM" id="SSF57959">
    <property type="entry name" value="Leucine zipper domain"/>
    <property type="match status" value="1"/>
</dbReference>
<proteinExistence type="predicted"/>
<evidence type="ECO:0000259" key="3">
    <source>
        <dbReference type="PROSITE" id="PS50217"/>
    </source>
</evidence>
<gene>
    <name evidence="4" type="ORF">AYI69_g10461</name>
    <name evidence="5" type="ORF">AYI69_g8561</name>
</gene>
<accession>A0A1R1X5K5</accession>
<name>A0A1R1X5K5_9FUNG</name>
<evidence type="ECO:0000313" key="5">
    <source>
        <dbReference type="EMBL" id="OMJ14543.1"/>
    </source>
</evidence>
<dbReference type="Pfam" id="PF07716">
    <property type="entry name" value="bZIP_2"/>
    <property type="match status" value="1"/>
</dbReference>
<dbReference type="AlphaFoldDB" id="A0A1R1X5K5"/>
<reference evidence="4" key="2">
    <citation type="submission" date="2017-01" db="EMBL/GenBank/DDBJ databases">
        <authorList>
            <person name="Mah S.A."/>
            <person name="Swanson W.J."/>
            <person name="Moy G.W."/>
            <person name="Vacquier V.D."/>
        </authorList>
    </citation>
    <scope>NUCLEOTIDE SEQUENCE [LARGE SCALE GENOMIC DNA]</scope>
    <source>
        <strain evidence="4">ID-206-W2</strain>
    </source>
</reference>
<feature type="region of interest" description="Disordered" evidence="2">
    <location>
        <begin position="212"/>
        <end position="236"/>
    </location>
</feature>
<evidence type="ECO:0000313" key="6">
    <source>
        <dbReference type="Proteomes" id="UP000187429"/>
    </source>
</evidence>
<dbReference type="CDD" id="cd12193">
    <property type="entry name" value="bZIP_GCN4"/>
    <property type="match status" value="1"/>
</dbReference>
<protein>
    <recommendedName>
        <fullName evidence="3">BZIP domain-containing protein</fullName>
    </recommendedName>
</protein>
<keyword evidence="1" id="KW-0175">Coiled coil</keyword>
<dbReference type="Proteomes" id="UP000187429">
    <property type="component" value="Unassembled WGS sequence"/>
</dbReference>
<dbReference type="EMBL" id="LSSM01004604">
    <property type="protein sequence ID" value="OMJ14543.1"/>
    <property type="molecule type" value="Genomic_DNA"/>
</dbReference>
<dbReference type="InterPro" id="IPR004827">
    <property type="entry name" value="bZIP"/>
</dbReference>
<evidence type="ECO:0000313" key="4">
    <source>
        <dbReference type="EMBL" id="OMJ09902.1"/>
    </source>
</evidence>
<dbReference type="GO" id="GO:0003700">
    <property type="term" value="F:DNA-binding transcription factor activity"/>
    <property type="evidence" value="ECO:0007669"/>
    <property type="project" value="InterPro"/>
</dbReference>